<organism evidence="17 18">
    <name type="scientific">Marinomonas maritima</name>
    <dbReference type="NCBI Taxonomy" id="2940935"/>
    <lineage>
        <taxon>Bacteria</taxon>
        <taxon>Pseudomonadati</taxon>
        <taxon>Pseudomonadota</taxon>
        <taxon>Gammaproteobacteria</taxon>
        <taxon>Oceanospirillales</taxon>
        <taxon>Oceanospirillaceae</taxon>
        <taxon>Marinomonas</taxon>
    </lineage>
</organism>
<feature type="binding site" evidence="16">
    <location>
        <position position="127"/>
    </location>
    <ligand>
        <name>ATP</name>
        <dbReference type="ChEBI" id="CHEBI:30616"/>
    </ligand>
</feature>
<comment type="subcellular location">
    <subcellularLocation>
        <location evidence="3 16">Cytoplasm</location>
    </subcellularLocation>
</comment>
<evidence type="ECO:0000313" key="18">
    <source>
        <dbReference type="Proteomes" id="UP001139522"/>
    </source>
</evidence>
<name>A0ABT5WI30_9GAMM</name>
<comment type="pathway">
    <text evidence="4 16">Cofactor biosynthesis; coenzyme A biosynthesis; CoA from (R)-pantothenate: step 1/5.</text>
</comment>
<comment type="caution">
    <text evidence="17">The sequence shown here is derived from an EMBL/GenBank/DDBJ whole genome shotgun (WGS) entry which is preliminary data.</text>
</comment>
<evidence type="ECO:0000256" key="8">
    <source>
        <dbReference type="ARBA" id="ARBA00022679"/>
    </source>
</evidence>
<evidence type="ECO:0000256" key="4">
    <source>
        <dbReference type="ARBA" id="ARBA00005225"/>
    </source>
</evidence>
<evidence type="ECO:0000256" key="16">
    <source>
        <dbReference type="HAMAP-Rule" id="MF_01274"/>
    </source>
</evidence>
<dbReference type="InterPro" id="IPR004619">
    <property type="entry name" value="Type_III_PanK"/>
</dbReference>
<evidence type="ECO:0000256" key="6">
    <source>
        <dbReference type="ARBA" id="ARBA00012102"/>
    </source>
</evidence>
<keyword evidence="8 16" id="KW-0808">Transferase</keyword>
<dbReference type="PANTHER" id="PTHR34265:SF1">
    <property type="entry name" value="TYPE III PANTOTHENATE KINASE"/>
    <property type="match status" value="1"/>
</dbReference>
<dbReference type="NCBIfam" id="TIGR00671">
    <property type="entry name" value="baf"/>
    <property type="match status" value="1"/>
</dbReference>
<evidence type="ECO:0000313" key="17">
    <source>
        <dbReference type="EMBL" id="MDE8604482.1"/>
    </source>
</evidence>
<evidence type="ECO:0000256" key="12">
    <source>
        <dbReference type="ARBA" id="ARBA00022958"/>
    </source>
</evidence>
<feature type="binding site" evidence="16">
    <location>
        <begin position="102"/>
        <end position="105"/>
    </location>
    <ligand>
        <name>substrate</name>
    </ligand>
</feature>
<dbReference type="HAMAP" id="MF_01274">
    <property type="entry name" value="Pantothen_kinase_3"/>
    <property type="match status" value="1"/>
</dbReference>
<dbReference type="Gene3D" id="3.30.420.40">
    <property type="match status" value="2"/>
</dbReference>
<comment type="similarity">
    <text evidence="14 16">Belongs to the type III pantothenate kinase family.</text>
</comment>
<dbReference type="InterPro" id="IPR043129">
    <property type="entry name" value="ATPase_NBD"/>
</dbReference>
<evidence type="ECO:0000256" key="9">
    <source>
        <dbReference type="ARBA" id="ARBA00022741"/>
    </source>
</evidence>
<feature type="binding site" evidence="16">
    <location>
        <begin position="16"/>
        <end position="23"/>
    </location>
    <ligand>
        <name>ATP</name>
        <dbReference type="ChEBI" id="CHEBI:30616"/>
    </ligand>
</feature>
<evidence type="ECO:0000256" key="11">
    <source>
        <dbReference type="ARBA" id="ARBA00022840"/>
    </source>
</evidence>
<dbReference type="EMBL" id="JAMZEG020000004">
    <property type="protein sequence ID" value="MDE8604482.1"/>
    <property type="molecule type" value="Genomic_DNA"/>
</dbReference>
<evidence type="ECO:0000256" key="14">
    <source>
        <dbReference type="ARBA" id="ARBA00038036"/>
    </source>
</evidence>
<dbReference type="Proteomes" id="UP001139522">
    <property type="component" value="Unassembled WGS sequence"/>
</dbReference>
<dbReference type="RefSeq" id="WP_255897025.1">
    <property type="nucleotide sequence ID" value="NZ_JAMZEG020000004.1"/>
</dbReference>
<evidence type="ECO:0000256" key="7">
    <source>
        <dbReference type="ARBA" id="ARBA00022490"/>
    </source>
</evidence>
<evidence type="ECO:0000256" key="2">
    <source>
        <dbReference type="ARBA" id="ARBA00001958"/>
    </source>
</evidence>
<dbReference type="PANTHER" id="PTHR34265">
    <property type="entry name" value="TYPE III PANTOTHENATE KINASE"/>
    <property type="match status" value="1"/>
</dbReference>
<comment type="subunit">
    <text evidence="5 16">Homodimer.</text>
</comment>
<keyword evidence="10 16" id="KW-0418">Kinase</keyword>
<feature type="binding site" evidence="16">
    <location>
        <position position="180"/>
    </location>
    <ligand>
        <name>substrate</name>
    </ligand>
</feature>
<proteinExistence type="inferred from homology"/>
<gene>
    <name evidence="16" type="primary">coaX</name>
    <name evidence="17" type="ORF">M3I01_016595</name>
</gene>
<feature type="binding site" evidence="16">
    <location>
        <position position="95"/>
    </location>
    <ligand>
        <name>substrate</name>
    </ligand>
</feature>
<sequence>MEEKLVSVVARVLVVDAGNTSIKFTAFENEQILWVQRDDSCPVDTGFTPDRIYFASVRSKEQSALLHADIQAEFPDSVWFTLTSQGEACGVINAYVEPKRLGVDRWLGVIAAHHRAKGDVVVVDAGTAIKVDVVGKDGVHLGGYITPGLSMMENVLLSKTARIRYGACEVVAGKGLPDSTARAVTEGCHEMVLGFLERIHRRYPDFKWVVTGGDSQVLLNLLGISMEYQPNLVALGAKLVGDEQVRGNK</sequence>
<keyword evidence="11 16" id="KW-0067">ATP-binding</keyword>
<keyword evidence="16" id="KW-0479">Metal-binding</keyword>
<accession>A0ABT5WI30</accession>
<evidence type="ECO:0000256" key="15">
    <source>
        <dbReference type="ARBA" id="ARBA00040883"/>
    </source>
</evidence>
<keyword evidence="12 16" id="KW-0630">Potassium</keyword>
<comment type="cofactor">
    <cofactor evidence="16">
        <name>NH4(+)</name>
        <dbReference type="ChEBI" id="CHEBI:28938"/>
    </cofactor>
    <cofactor evidence="16">
        <name>K(+)</name>
        <dbReference type="ChEBI" id="CHEBI:29103"/>
    </cofactor>
    <text evidence="16">A monovalent cation. Ammonium or potassium.</text>
</comment>
<evidence type="ECO:0000256" key="5">
    <source>
        <dbReference type="ARBA" id="ARBA00011738"/>
    </source>
</evidence>
<dbReference type="EC" id="2.7.1.33" evidence="6 16"/>
<evidence type="ECO:0000256" key="1">
    <source>
        <dbReference type="ARBA" id="ARBA00001206"/>
    </source>
</evidence>
<keyword evidence="9 16" id="KW-0547">Nucleotide-binding</keyword>
<evidence type="ECO:0000256" key="3">
    <source>
        <dbReference type="ARBA" id="ARBA00004496"/>
    </source>
</evidence>
<comment type="function">
    <text evidence="16">Catalyzes the phosphorylation of pantothenate (Pan), the first step in CoA biosynthesis.</text>
</comment>
<reference evidence="17" key="1">
    <citation type="submission" date="2023-01" db="EMBL/GenBank/DDBJ databases">
        <title>Psychroserpens sp. MSW6 and Marinomonas sp. RSW2, isolated from seawater.</title>
        <authorList>
            <person name="Kristyanto S."/>
            <person name="Jung J."/>
            <person name="Kim J.M."/>
            <person name="Jeon C.O."/>
        </authorList>
    </citation>
    <scope>NUCLEOTIDE SEQUENCE</scope>
    <source>
        <strain evidence="17">RSW2</strain>
    </source>
</reference>
<keyword evidence="13 16" id="KW-0173">Coenzyme A biosynthesis</keyword>
<dbReference type="GO" id="GO:0004594">
    <property type="term" value="F:pantothenate kinase activity"/>
    <property type="evidence" value="ECO:0007669"/>
    <property type="project" value="UniProtKB-EC"/>
</dbReference>
<comment type="catalytic activity">
    <reaction evidence="1 16">
        <text>(R)-pantothenate + ATP = (R)-4'-phosphopantothenate + ADP + H(+)</text>
        <dbReference type="Rhea" id="RHEA:16373"/>
        <dbReference type="ChEBI" id="CHEBI:10986"/>
        <dbReference type="ChEBI" id="CHEBI:15378"/>
        <dbReference type="ChEBI" id="CHEBI:29032"/>
        <dbReference type="ChEBI" id="CHEBI:30616"/>
        <dbReference type="ChEBI" id="CHEBI:456216"/>
        <dbReference type="EC" id="2.7.1.33"/>
    </reaction>
</comment>
<dbReference type="CDD" id="cd24015">
    <property type="entry name" value="ASKHA_NBD_PanK-III"/>
    <property type="match status" value="1"/>
</dbReference>
<dbReference type="SUPFAM" id="SSF53067">
    <property type="entry name" value="Actin-like ATPase domain"/>
    <property type="match status" value="2"/>
</dbReference>
<feature type="binding site" evidence="16">
    <location>
        <position position="124"/>
    </location>
    <ligand>
        <name>K(+)</name>
        <dbReference type="ChEBI" id="CHEBI:29103"/>
    </ligand>
</feature>
<keyword evidence="7 16" id="KW-0963">Cytoplasm</keyword>
<comment type="cofactor">
    <cofactor evidence="2">
        <name>K(+)</name>
        <dbReference type="ChEBI" id="CHEBI:29103"/>
    </cofactor>
</comment>
<keyword evidence="18" id="KW-1185">Reference proteome</keyword>
<dbReference type="Pfam" id="PF03309">
    <property type="entry name" value="Pan_kinase"/>
    <property type="match status" value="1"/>
</dbReference>
<feature type="active site" description="Proton acceptor" evidence="16">
    <location>
        <position position="104"/>
    </location>
</feature>
<evidence type="ECO:0000256" key="13">
    <source>
        <dbReference type="ARBA" id="ARBA00022993"/>
    </source>
</evidence>
<protein>
    <recommendedName>
        <fullName evidence="15 16">Type III pantothenate kinase</fullName>
        <ecNumber evidence="6 16">2.7.1.33</ecNumber>
    </recommendedName>
    <alternativeName>
        <fullName evidence="16">PanK-III</fullName>
    </alternativeName>
    <alternativeName>
        <fullName evidence="16">Pantothenic acid kinase</fullName>
    </alternativeName>
</protein>
<evidence type="ECO:0000256" key="10">
    <source>
        <dbReference type="ARBA" id="ARBA00022777"/>
    </source>
</evidence>